<dbReference type="RefSeq" id="WP_023634251.1">
    <property type="nucleotide sequence ID" value="NZ_AYSF01000067.1"/>
</dbReference>
<keyword evidence="5 6" id="KW-0472">Membrane</keyword>
<evidence type="ECO:0000256" key="5">
    <source>
        <dbReference type="ARBA" id="ARBA00023136"/>
    </source>
</evidence>
<dbReference type="Proteomes" id="UP000018339">
    <property type="component" value="Unassembled WGS sequence"/>
</dbReference>
<feature type="transmembrane region" description="Helical" evidence="6">
    <location>
        <begin position="357"/>
        <end position="375"/>
    </location>
</feature>
<evidence type="ECO:0000313" key="7">
    <source>
        <dbReference type="EMBL" id="ESU71411.1"/>
    </source>
</evidence>
<reference evidence="7 8" key="1">
    <citation type="journal article" date="2014" name="Genome Announc.">
        <title>Draft Genome Sequence of Geobacillus thermopakistaniensis Strain MAS1.</title>
        <authorList>
            <person name="Siddiqui M.A."/>
            <person name="Rashid N."/>
            <person name="Ayyampalayam S."/>
            <person name="Whitman W.B."/>
        </authorList>
    </citation>
    <scope>NUCLEOTIDE SEQUENCE [LARGE SCALE GENOMIC DNA]</scope>
    <source>
        <strain evidence="7 8">MAS1</strain>
    </source>
</reference>
<dbReference type="GO" id="GO:0005886">
    <property type="term" value="C:plasma membrane"/>
    <property type="evidence" value="ECO:0007669"/>
    <property type="project" value="UniProtKB-SubCell"/>
</dbReference>
<dbReference type="InterPro" id="IPR002797">
    <property type="entry name" value="Polysacc_synth"/>
</dbReference>
<dbReference type="PANTHER" id="PTHR30250:SF11">
    <property type="entry name" value="O-ANTIGEN TRANSPORTER-RELATED"/>
    <property type="match status" value="1"/>
</dbReference>
<keyword evidence="3 6" id="KW-0812">Transmembrane</keyword>
<feature type="transmembrane region" description="Helical" evidence="6">
    <location>
        <begin position="211"/>
        <end position="229"/>
    </location>
</feature>
<accession>A0A7U9J9S3</accession>
<feature type="transmembrane region" description="Helical" evidence="6">
    <location>
        <begin position="249"/>
        <end position="272"/>
    </location>
</feature>
<name>A0A7U9J9S3_GEOTM</name>
<keyword evidence="8" id="KW-1185">Reference proteome</keyword>
<dbReference type="Pfam" id="PF01943">
    <property type="entry name" value="Polysacc_synt"/>
    <property type="match status" value="1"/>
</dbReference>
<dbReference type="InterPro" id="IPR050833">
    <property type="entry name" value="Poly_Biosynth_Transport"/>
</dbReference>
<feature type="transmembrane region" description="Helical" evidence="6">
    <location>
        <begin position="144"/>
        <end position="167"/>
    </location>
</feature>
<sequence length="467" mass="53908">MNNYIKQFIKTSAVFFIGNTLTKLTGFFLLPLYTSKIDPQSYGYYDLTISLINLSVPIIFFQVWDSIFRFTFEYEKKSDKYMVISNGIIILFSGLLLYIALFFILTNSFKYDIDYKYFIFMYGMLYAFQYFYNCVARSFFKDTLLVATGIFNSVIGIVLNIILIAIYDMGIEALYISYIIGTSIQLLVLEKKLMIINNFRMSIVSFRLMRELFVFALPLCIVTLSYWLLSGLTRLTISNELGIYENGLYGVANRLSSIIVFVVNVFQFAWYQMSYSMQKDSNKKEYYEYSLNYILKVILYVGSLGLILIKVAFPYLIAETYQGVLIIIPITFIGVLVNSYTSFASTLFLAEKGSNKLLMPTLMSAAVNILGLILFTKTFGLIGAIFSLTLAFFVNSLIITNKLNKQYNIDLNAYDLLKGLLVLTITLLVFYTIEETYYLIIFALFLVFLSMYIFKDTFKLLFNLLRN</sequence>
<feature type="transmembrane region" description="Helical" evidence="6">
    <location>
        <begin position="437"/>
        <end position="454"/>
    </location>
</feature>
<protein>
    <recommendedName>
        <fullName evidence="9">Polysaccharide biosynthesis protein C-terminal domain-containing protein</fullName>
    </recommendedName>
</protein>
<feature type="transmembrane region" description="Helical" evidence="6">
    <location>
        <begin position="293"/>
        <end position="317"/>
    </location>
</feature>
<dbReference type="AlphaFoldDB" id="A0A7U9J9S3"/>
<dbReference type="EMBL" id="AYSF01000067">
    <property type="protein sequence ID" value="ESU71411.1"/>
    <property type="molecule type" value="Genomic_DNA"/>
</dbReference>
<evidence type="ECO:0000256" key="2">
    <source>
        <dbReference type="ARBA" id="ARBA00022475"/>
    </source>
</evidence>
<evidence type="ECO:0000256" key="3">
    <source>
        <dbReference type="ARBA" id="ARBA00022692"/>
    </source>
</evidence>
<feature type="transmembrane region" description="Helical" evidence="6">
    <location>
        <begin position="173"/>
        <end position="190"/>
    </location>
</feature>
<organism evidence="7 8">
    <name type="scientific">Geobacillus thermopakistaniensis (strain MAS1)</name>
    <dbReference type="NCBI Taxonomy" id="1408282"/>
    <lineage>
        <taxon>Bacteria</taxon>
        <taxon>Bacillati</taxon>
        <taxon>Bacillota</taxon>
        <taxon>Bacilli</taxon>
        <taxon>Bacillales</taxon>
        <taxon>Anoxybacillaceae</taxon>
        <taxon>Geobacillus</taxon>
    </lineage>
</organism>
<comment type="subcellular location">
    <subcellularLocation>
        <location evidence="1">Cell membrane</location>
        <topology evidence="1">Multi-pass membrane protein</topology>
    </subcellularLocation>
</comment>
<feature type="transmembrane region" description="Helical" evidence="6">
    <location>
        <begin position="42"/>
        <end position="61"/>
    </location>
</feature>
<evidence type="ECO:0000256" key="4">
    <source>
        <dbReference type="ARBA" id="ARBA00022989"/>
    </source>
</evidence>
<evidence type="ECO:0000256" key="1">
    <source>
        <dbReference type="ARBA" id="ARBA00004651"/>
    </source>
</evidence>
<evidence type="ECO:0008006" key="9">
    <source>
        <dbReference type="Google" id="ProtNLM"/>
    </source>
</evidence>
<gene>
    <name evidence="7" type="ORF">T260_13480</name>
</gene>
<feature type="transmembrane region" description="Helical" evidence="6">
    <location>
        <begin position="323"/>
        <end position="350"/>
    </location>
</feature>
<feature type="transmembrane region" description="Helical" evidence="6">
    <location>
        <begin position="115"/>
        <end position="132"/>
    </location>
</feature>
<evidence type="ECO:0000256" key="6">
    <source>
        <dbReference type="SAM" id="Phobius"/>
    </source>
</evidence>
<keyword evidence="2" id="KW-1003">Cell membrane</keyword>
<feature type="transmembrane region" description="Helical" evidence="6">
    <location>
        <begin position="81"/>
        <end position="103"/>
    </location>
</feature>
<feature type="transmembrane region" description="Helical" evidence="6">
    <location>
        <begin position="381"/>
        <end position="399"/>
    </location>
</feature>
<evidence type="ECO:0000313" key="8">
    <source>
        <dbReference type="Proteomes" id="UP000018339"/>
    </source>
</evidence>
<keyword evidence="4 6" id="KW-1133">Transmembrane helix</keyword>
<feature type="transmembrane region" description="Helical" evidence="6">
    <location>
        <begin position="411"/>
        <end position="431"/>
    </location>
</feature>
<comment type="caution">
    <text evidence="7">The sequence shown here is derived from an EMBL/GenBank/DDBJ whole genome shotgun (WGS) entry which is preliminary data.</text>
</comment>
<proteinExistence type="predicted"/>
<dbReference type="PANTHER" id="PTHR30250">
    <property type="entry name" value="PST FAMILY PREDICTED COLANIC ACID TRANSPORTER"/>
    <property type="match status" value="1"/>
</dbReference>
<feature type="transmembrane region" description="Helical" evidence="6">
    <location>
        <begin position="12"/>
        <end position="30"/>
    </location>
</feature>